<feature type="compositionally biased region" description="Basic and acidic residues" evidence="2">
    <location>
        <begin position="419"/>
        <end position="428"/>
    </location>
</feature>
<feature type="compositionally biased region" description="Low complexity" evidence="2">
    <location>
        <begin position="383"/>
        <end position="392"/>
    </location>
</feature>
<sequence length="524" mass="58316">MNFLRQKADTLLNFRVTESRDDAVPSTVEDAEMNAAIEEMKERLAEARALTILKRKQYEKEQEALQEDYVTAKSAYTDRLTAIVKSPLKEYLAATKKVRDYIVPGVVATLQAQLCLHVHGICTHSEAIVSTKAHASEIIYWYEDMVKQLRRDQADQEMGLMNKIVQAKIELGSLVDARKLRERKTEDVSTGTMRTLSNSSSSHHNRFARTVSLQKKGNTDTVRRMPSRKQFSHHRADSKKQHQTTTTTISTGSRQRIIRNVSRRGNAHQRPSLSAAAQGAVSLRKLQQCTSTKPLEDDIMTTTGRQRPGNMSVQSTLSAPSIPSTPVDKDVVIMDTCNEEGSTSSAEESKDTANNPSGLEQPSAEILARREARKKARQGRDASPTTSPTTTPVDETDQSSSRGRPSRRYVQRTRSKSLSSKDQEETRRGGRKPPARNVSKDDSGILMESPILRRKTTHELLRGFSPTPPLMANSPGSSQSSLHSQEDRGISAMFHQTWRGFMSRGQHDAAKAPPSPSKRGAWVG</sequence>
<feature type="region of interest" description="Disordered" evidence="2">
    <location>
        <begin position="285"/>
        <end position="454"/>
    </location>
</feature>
<proteinExistence type="predicted"/>
<feature type="compositionally biased region" description="Low complexity" evidence="2">
    <location>
        <begin position="474"/>
        <end position="483"/>
    </location>
</feature>
<name>A0A9N8F099_9STRA</name>
<feature type="compositionally biased region" description="Low complexity" evidence="2">
    <location>
        <begin position="243"/>
        <end position="256"/>
    </location>
</feature>
<comment type="caution">
    <text evidence="3">The sequence shown here is derived from an EMBL/GenBank/DDBJ whole genome shotgun (WGS) entry which is preliminary data.</text>
</comment>
<feature type="compositionally biased region" description="Basic residues" evidence="2">
    <location>
        <begin position="404"/>
        <end position="415"/>
    </location>
</feature>
<evidence type="ECO:0000313" key="4">
    <source>
        <dbReference type="Proteomes" id="UP001153069"/>
    </source>
</evidence>
<dbReference type="EMBL" id="CAICTM010002556">
    <property type="protein sequence ID" value="CAB9529605.1"/>
    <property type="molecule type" value="Genomic_DNA"/>
</dbReference>
<reference evidence="3" key="1">
    <citation type="submission" date="2020-06" db="EMBL/GenBank/DDBJ databases">
        <authorList>
            <consortium name="Plant Systems Biology data submission"/>
        </authorList>
    </citation>
    <scope>NUCLEOTIDE SEQUENCE</scope>
    <source>
        <strain evidence="3">D6</strain>
    </source>
</reference>
<feature type="compositionally biased region" description="Polar residues" evidence="2">
    <location>
        <begin position="339"/>
        <end position="360"/>
    </location>
</feature>
<protein>
    <submittedName>
        <fullName evidence="3">Uncharacterized protein</fullName>
    </submittedName>
</protein>
<evidence type="ECO:0000256" key="1">
    <source>
        <dbReference type="SAM" id="Coils"/>
    </source>
</evidence>
<keyword evidence="4" id="KW-1185">Reference proteome</keyword>
<feature type="region of interest" description="Disordered" evidence="2">
    <location>
        <begin position="184"/>
        <end position="256"/>
    </location>
</feature>
<evidence type="ECO:0000313" key="3">
    <source>
        <dbReference type="EMBL" id="CAB9529605.1"/>
    </source>
</evidence>
<accession>A0A9N8F099</accession>
<feature type="region of interest" description="Disordered" evidence="2">
    <location>
        <begin position="468"/>
        <end position="487"/>
    </location>
</feature>
<feature type="region of interest" description="Disordered" evidence="2">
    <location>
        <begin position="504"/>
        <end position="524"/>
    </location>
</feature>
<dbReference type="Proteomes" id="UP001153069">
    <property type="component" value="Unassembled WGS sequence"/>
</dbReference>
<feature type="compositionally biased region" description="Polar residues" evidence="2">
    <location>
        <begin position="300"/>
        <end position="324"/>
    </location>
</feature>
<gene>
    <name evidence="3" type="ORF">SEMRO_2558_G331190.1</name>
</gene>
<feature type="compositionally biased region" description="Polar residues" evidence="2">
    <location>
        <begin position="188"/>
        <end position="202"/>
    </location>
</feature>
<keyword evidence="1" id="KW-0175">Coiled coil</keyword>
<dbReference type="AlphaFoldDB" id="A0A9N8F099"/>
<organism evidence="3 4">
    <name type="scientific">Seminavis robusta</name>
    <dbReference type="NCBI Taxonomy" id="568900"/>
    <lineage>
        <taxon>Eukaryota</taxon>
        <taxon>Sar</taxon>
        <taxon>Stramenopiles</taxon>
        <taxon>Ochrophyta</taxon>
        <taxon>Bacillariophyta</taxon>
        <taxon>Bacillariophyceae</taxon>
        <taxon>Bacillariophycidae</taxon>
        <taxon>Naviculales</taxon>
        <taxon>Naviculaceae</taxon>
        <taxon>Seminavis</taxon>
    </lineage>
</organism>
<feature type="coiled-coil region" evidence="1">
    <location>
        <begin position="30"/>
        <end position="75"/>
    </location>
</feature>
<evidence type="ECO:0000256" key="2">
    <source>
        <dbReference type="SAM" id="MobiDB-lite"/>
    </source>
</evidence>